<evidence type="ECO:0000313" key="10">
    <source>
        <dbReference type="EMBL" id="KRN23902.1"/>
    </source>
</evidence>
<reference evidence="10 11" key="1">
    <citation type="journal article" date="2015" name="Genome Announc.">
        <title>Expanding the biotechnology potential of lactobacilli through comparative genomics of 213 strains and associated genera.</title>
        <authorList>
            <person name="Sun Z."/>
            <person name="Harris H.M."/>
            <person name="McCann A."/>
            <person name="Guo C."/>
            <person name="Argimon S."/>
            <person name="Zhang W."/>
            <person name="Yang X."/>
            <person name="Jeffery I.B."/>
            <person name="Cooney J.C."/>
            <person name="Kagawa T.F."/>
            <person name="Liu W."/>
            <person name="Song Y."/>
            <person name="Salvetti E."/>
            <person name="Wrobel A."/>
            <person name="Rasinkangas P."/>
            <person name="Parkhill J."/>
            <person name="Rea M.C."/>
            <person name="O'Sullivan O."/>
            <person name="Ritari J."/>
            <person name="Douillard F.P."/>
            <person name="Paul Ross R."/>
            <person name="Yang R."/>
            <person name="Briner A.E."/>
            <person name="Felis G.E."/>
            <person name="de Vos W.M."/>
            <person name="Barrangou R."/>
            <person name="Klaenhammer T.R."/>
            <person name="Caufield P.W."/>
            <person name="Cui Y."/>
            <person name="Zhang H."/>
            <person name="O'Toole P.W."/>
        </authorList>
    </citation>
    <scope>NUCLEOTIDE SEQUENCE [LARGE SCALE GENOMIC DNA]</scope>
    <source>
        <strain evidence="10 11">DSM 23365</strain>
    </source>
</reference>
<accession>A0A0R2F6T5</accession>
<dbReference type="InterPro" id="IPR050539">
    <property type="entry name" value="ThrE_Dicarb/AminoAcid_Exp"/>
</dbReference>
<comment type="similarity">
    <text evidence="7">Belongs to the ThrE exporter (TC 2.A.79) family.</text>
</comment>
<evidence type="ECO:0000313" key="11">
    <source>
        <dbReference type="Proteomes" id="UP000051442"/>
    </source>
</evidence>
<dbReference type="STRING" id="1423804.FD14_GL000660"/>
<keyword evidence="2" id="KW-1003">Cell membrane</keyword>
<feature type="transmembrane region" description="Helical" evidence="8">
    <location>
        <begin position="40"/>
        <end position="67"/>
    </location>
</feature>
<keyword evidence="5 8" id="KW-1133">Transmembrane helix</keyword>
<keyword evidence="11" id="KW-1185">Reference proteome</keyword>
<dbReference type="RefSeq" id="WP_156405724.1">
    <property type="nucleotide sequence ID" value="NZ_AYZM01000087.1"/>
</dbReference>
<sequence>MWMMIIKLILTYFATVTFGVLINVPRRGLNAGGIISTLGFLAYLLCLQAGAGIAIANLIGALLIGVLSMQAARWLKMPVINFNIPSMVPFVPGGQAYQMVKNFALGDNAEAMSYFLQVAEIAGAIAFGFLLAELFNRLQAKVMLKLSNEWRREHRNNPKL</sequence>
<keyword evidence="6 8" id="KW-0472">Membrane</keyword>
<gene>
    <name evidence="10" type="ORF">FD14_GL000660</name>
</gene>
<dbReference type="GO" id="GO:0015744">
    <property type="term" value="P:succinate transport"/>
    <property type="evidence" value="ECO:0007669"/>
    <property type="project" value="TreeGrafter"/>
</dbReference>
<dbReference type="Pfam" id="PF12821">
    <property type="entry name" value="ThrE_2"/>
    <property type="match status" value="1"/>
</dbReference>
<evidence type="ECO:0000256" key="8">
    <source>
        <dbReference type="SAM" id="Phobius"/>
    </source>
</evidence>
<dbReference type="PANTHER" id="PTHR34390:SF1">
    <property type="entry name" value="SUCCINATE TRANSPORTER SUBUNIT YJJB-RELATED"/>
    <property type="match status" value="1"/>
</dbReference>
<evidence type="ECO:0000256" key="4">
    <source>
        <dbReference type="ARBA" id="ARBA00022692"/>
    </source>
</evidence>
<protein>
    <recommendedName>
        <fullName evidence="9">Threonine/Serine exporter ThrE domain-containing protein</fullName>
    </recommendedName>
</protein>
<dbReference type="PATRIC" id="fig|1423804.4.peg.707"/>
<feature type="transmembrane region" description="Helical" evidence="8">
    <location>
        <begin position="79"/>
        <end position="100"/>
    </location>
</feature>
<proteinExistence type="inferred from homology"/>
<evidence type="ECO:0000256" key="2">
    <source>
        <dbReference type="ARBA" id="ARBA00022475"/>
    </source>
</evidence>
<dbReference type="EMBL" id="AYZM01000087">
    <property type="protein sequence ID" value="KRN23902.1"/>
    <property type="molecule type" value="Genomic_DNA"/>
</dbReference>
<evidence type="ECO:0000256" key="7">
    <source>
        <dbReference type="ARBA" id="ARBA00034125"/>
    </source>
</evidence>
<dbReference type="PANTHER" id="PTHR34390">
    <property type="entry name" value="UPF0442 PROTEIN YJJB-RELATED"/>
    <property type="match status" value="1"/>
</dbReference>
<keyword evidence="3" id="KW-0997">Cell inner membrane</keyword>
<comment type="subcellular location">
    <subcellularLocation>
        <location evidence="1">Cell membrane</location>
        <topology evidence="1">Multi-pass membrane protein</topology>
    </subcellularLocation>
</comment>
<dbReference type="OrthoDB" id="9810047at2"/>
<evidence type="ECO:0000256" key="5">
    <source>
        <dbReference type="ARBA" id="ARBA00022989"/>
    </source>
</evidence>
<feature type="transmembrane region" description="Helical" evidence="8">
    <location>
        <begin position="112"/>
        <end position="135"/>
    </location>
</feature>
<evidence type="ECO:0000256" key="6">
    <source>
        <dbReference type="ARBA" id="ARBA00023136"/>
    </source>
</evidence>
<evidence type="ECO:0000256" key="3">
    <source>
        <dbReference type="ARBA" id="ARBA00022519"/>
    </source>
</evidence>
<keyword evidence="4 8" id="KW-0812">Transmembrane</keyword>
<evidence type="ECO:0000259" key="9">
    <source>
        <dbReference type="Pfam" id="PF12821"/>
    </source>
</evidence>
<dbReference type="Proteomes" id="UP000051442">
    <property type="component" value="Unassembled WGS sequence"/>
</dbReference>
<dbReference type="InterPro" id="IPR024528">
    <property type="entry name" value="ThrE_2"/>
</dbReference>
<name>A0A0R2F6T5_9LACO</name>
<dbReference type="GO" id="GO:0005886">
    <property type="term" value="C:plasma membrane"/>
    <property type="evidence" value="ECO:0007669"/>
    <property type="project" value="UniProtKB-SubCell"/>
</dbReference>
<feature type="domain" description="Threonine/Serine exporter ThrE" evidence="9">
    <location>
        <begin position="8"/>
        <end position="134"/>
    </location>
</feature>
<dbReference type="AlphaFoldDB" id="A0A0R2F6T5"/>
<organism evidence="10 11">
    <name type="scientific">Secundilactobacillus similis DSM 23365 = JCM 2765</name>
    <dbReference type="NCBI Taxonomy" id="1423804"/>
    <lineage>
        <taxon>Bacteria</taxon>
        <taxon>Bacillati</taxon>
        <taxon>Bacillota</taxon>
        <taxon>Bacilli</taxon>
        <taxon>Lactobacillales</taxon>
        <taxon>Lactobacillaceae</taxon>
        <taxon>Secundilactobacillus</taxon>
    </lineage>
</organism>
<evidence type="ECO:0000256" key="1">
    <source>
        <dbReference type="ARBA" id="ARBA00004651"/>
    </source>
</evidence>
<comment type="caution">
    <text evidence="10">The sequence shown here is derived from an EMBL/GenBank/DDBJ whole genome shotgun (WGS) entry which is preliminary data.</text>
</comment>